<dbReference type="Proteomes" id="UP001227126">
    <property type="component" value="Unassembled WGS sequence"/>
</dbReference>
<organism evidence="3 4">
    <name type="scientific">Sedimentitalea xiamensis</name>
    <dbReference type="NCBI Taxonomy" id="3050037"/>
    <lineage>
        <taxon>Bacteria</taxon>
        <taxon>Pseudomonadati</taxon>
        <taxon>Pseudomonadota</taxon>
        <taxon>Alphaproteobacteria</taxon>
        <taxon>Rhodobacterales</taxon>
        <taxon>Paracoccaceae</taxon>
        <taxon>Sedimentitalea</taxon>
    </lineage>
</organism>
<comment type="caution">
    <text evidence="3">The sequence shown here is derived from an EMBL/GenBank/DDBJ whole genome shotgun (WGS) entry which is preliminary data.</text>
</comment>
<keyword evidence="2" id="KW-1133">Transmembrane helix</keyword>
<accession>A0ABT7FCG7</accession>
<name>A0ABT7FCG7_9RHOB</name>
<evidence type="ECO:0000256" key="2">
    <source>
        <dbReference type="SAM" id="Phobius"/>
    </source>
</evidence>
<keyword evidence="2" id="KW-0472">Membrane</keyword>
<gene>
    <name evidence="3" type="ORF">QO034_06345</name>
</gene>
<dbReference type="RefSeq" id="WP_284484658.1">
    <property type="nucleotide sequence ID" value="NZ_JASNJE010000005.1"/>
</dbReference>
<sequence>MSMGTEFLQPETERARSRAASGTCADGGGDAPSALFHTGAPLAARGSGSRHGEGRFRTPSWVRAVGFWAGEIIACASLFGTLFILLFIGGAIQ</sequence>
<evidence type="ECO:0000313" key="4">
    <source>
        <dbReference type="Proteomes" id="UP001227126"/>
    </source>
</evidence>
<evidence type="ECO:0000313" key="3">
    <source>
        <dbReference type="EMBL" id="MDK3072723.1"/>
    </source>
</evidence>
<proteinExistence type="predicted"/>
<keyword evidence="4" id="KW-1185">Reference proteome</keyword>
<keyword evidence="2" id="KW-0812">Transmembrane</keyword>
<dbReference type="EMBL" id="JASNJE010000005">
    <property type="protein sequence ID" value="MDK3072723.1"/>
    <property type="molecule type" value="Genomic_DNA"/>
</dbReference>
<reference evidence="3 4" key="1">
    <citation type="submission" date="2023-05" db="EMBL/GenBank/DDBJ databases">
        <title>Sedimentitalea sp. nov. JM2-8.</title>
        <authorList>
            <person name="Huang J."/>
        </authorList>
    </citation>
    <scope>NUCLEOTIDE SEQUENCE [LARGE SCALE GENOMIC DNA]</scope>
    <source>
        <strain evidence="3 4">JM2-8</strain>
    </source>
</reference>
<feature type="region of interest" description="Disordered" evidence="1">
    <location>
        <begin position="1"/>
        <end position="31"/>
    </location>
</feature>
<evidence type="ECO:0000256" key="1">
    <source>
        <dbReference type="SAM" id="MobiDB-lite"/>
    </source>
</evidence>
<feature type="transmembrane region" description="Helical" evidence="2">
    <location>
        <begin position="65"/>
        <end position="88"/>
    </location>
</feature>
<protein>
    <submittedName>
        <fullName evidence="3">Uncharacterized protein</fullName>
    </submittedName>
</protein>